<keyword evidence="2 9" id="KW-0812">Transmembrane</keyword>
<evidence type="ECO:0000256" key="3">
    <source>
        <dbReference type="ARBA" id="ARBA00022729"/>
    </source>
</evidence>
<keyword evidence="5 9" id="KW-0472">Membrane</keyword>
<feature type="domain" description="Fibronectin type-III" evidence="11">
    <location>
        <begin position="497"/>
        <end position="591"/>
    </location>
</feature>
<evidence type="ECO:0000256" key="10">
    <source>
        <dbReference type="SAM" id="SignalP"/>
    </source>
</evidence>
<keyword evidence="8" id="KW-0325">Glycoprotein</keyword>
<evidence type="ECO:0000256" key="2">
    <source>
        <dbReference type="ARBA" id="ARBA00022692"/>
    </source>
</evidence>
<evidence type="ECO:0000256" key="6">
    <source>
        <dbReference type="ARBA" id="ARBA00023157"/>
    </source>
</evidence>
<feature type="transmembrane region" description="Helical" evidence="9">
    <location>
        <begin position="597"/>
        <end position="619"/>
    </location>
</feature>
<dbReference type="PANTHER" id="PTHR23037:SF22">
    <property type="entry name" value="CYTOKINE RECEPTOR COMMON SUBUNIT BETA"/>
    <property type="match status" value="1"/>
</dbReference>
<evidence type="ECO:0000256" key="4">
    <source>
        <dbReference type="ARBA" id="ARBA00022989"/>
    </source>
</evidence>
<accession>A0A3Q1J3H3</accession>
<dbReference type="Proteomes" id="UP000265040">
    <property type="component" value="Chromosome 24"/>
</dbReference>
<dbReference type="GeneID" id="113149205"/>
<dbReference type="STRING" id="64144.ENSATEP00000025929"/>
<dbReference type="SUPFAM" id="SSF49265">
    <property type="entry name" value="Fibronectin type III"/>
    <property type="match status" value="2"/>
</dbReference>
<dbReference type="OMA" id="CAIQWKK"/>
<keyword evidence="3 10" id="KW-0732">Signal</keyword>
<dbReference type="InParanoid" id="A0A3Q1J3H3"/>
<dbReference type="PROSITE" id="PS50853">
    <property type="entry name" value="FN3"/>
    <property type="match status" value="2"/>
</dbReference>
<reference evidence="12" key="2">
    <citation type="submission" date="2025-08" db="UniProtKB">
        <authorList>
            <consortium name="Ensembl"/>
        </authorList>
    </citation>
    <scope>IDENTIFICATION</scope>
</reference>
<dbReference type="RefSeq" id="XP_026196918.1">
    <property type="nucleotide sequence ID" value="XM_026341133.2"/>
</dbReference>
<dbReference type="Ensembl" id="ENSATET00000026349.3">
    <property type="protein sequence ID" value="ENSATEP00000025929.1"/>
    <property type="gene ID" value="ENSATEG00000017989.3"/>
</dbReference>
<dbReference type="InterPro" id="IPR013783">
    <property type="entry name" value="Ig-like_fold"/>
</dbReference>
<reference evidence="12" key="1">
    <citation type="submission" date="2021-04" db="EMBL/GenBank/DDBJ databases">
        <authorList>
            <consortium name="Wellcome Sanger Institute Data Sharing"/>
        </authorList>
    </citation>
    <scope>NUCLEOTIDE SEQUENCE [LARGE SCALE GENOMIC DNA]</scope>
</reference>
<organism evidence="12 13">
    <name type="scientific">Anabas testudineus</name>
    <name type="common">Climbing perch</name>
    <name type="synonym">Anthias testudineus</name>
    <dbReference type="NCBI Taxonomy" id="64144"/>
    <lineage>
        <taxon>Eukaryota</taxon>
        <taxon>Metazoa</taxon>
        <taxon>Chordata</taxon>
        <taxon>Craniata</taxon>
        <taxon>Vertebrata</taxon>
        <taxon>Euteleostomi</taxon>
        <taxon>Actinopterygii</taxon>
        <taxon>Neopterygii</taxon>
        <taxon>Teleostei</taxon>
        <taxon>Neoteleostei</taxon>
        <taxon>Acanthomorphata</taxon>
        <taxon>Anabantaria</taxon>
        <taxon>Anabantiformes</taxon>
        <taxon>Anabantoidei</taxon>
        <taxon>Anabantidae</taxon>
        <taxon>Anabas</taxon>
    </lineage>
</organism>
<evidence type="ECO:0000256" key="1">
    <source>
        <dbReference type="ARBA" id="ARBA00004479"/>
    </source>
</evidence>
<dbReference type="GO" id="GO:0009897">
    <property type="term" value="C:external side of plasma membrane"/>
    <property type="evidence" value="ECO:0007669"/>
    <property type="project" value="TreeGrafter"/>
</dbReference>
<dbReference type="PANTHER" id="PTHR23037">
    <property type="entry name" value="CYTOKINE RECEPTOR"/>
    <property type="match status" value="1"/>
</dbReference>
<dbReference type="GO" id="GO:0004896">
    <property type="term" value="F:cytokine receptor activity"/>
    <property type="evidence" value="ECO:0007669"/>
    <property type="project" value="TreeGrafter"/>
</dbReference>
<feature type="chain" id="PRO_5018604490" description="Fibronectin type-III domain-containing protein" evidence="10">
    <location>
        <begin position="20"/>
        <end position="775"/>
    </location>
</feature>
<evidence type="ECO:0000259" key="11">
    <source>
        <dbReference type="PROSITE" id="PS50853"/>
    </source>
</evidence>
<keyword evidence="7" id="KW-0675">Receptor</keyword>
<name>A0A3Q1J3H3_ANATE</name>
<reference evidence="12" key="3">
    <citation type="submission" date="2025-09" db="UniProtKB">
        <authorList>
            <consortium name="Ensembl"/>
        </authorList>
    </citation>
    <scope>IDENTIFICATION</scope>
</reference>
<feature type="domain" description="Fibronectin type-III" evidence="11">
    <location>
        <begin position="211"/>
        <end position="307"/>
    </location>
</feature>
<evidence type="ECO:0000313" key="13">
    <source>
        <dbReference type="Proteomes" id="UP000265040"/>
    </source>
</evidence>
<evidence type="ECO:0000256" key="7">
    <source>
        <dbReference type="ARBA" id="ARBA00023170"/>
    </source>
</evidence>
<dbReference type="AlphaFoldDB" id="A0A3Q1J3H3"/>
<evidence type="ECO:0000256" key="9">
    <source>
        <dbReference type="SAM" id="Phobius"/>
    </source>
</evidence>
<protein>
    <recommendedName>
        <fullName evidence="11">Fibronectin type-III domain-containing protein</fullName>
    </recommendedName>
</protein>
<evidence type="ECO:0000256" key="5">
    <source>
        <dbReference type="ARBA" id="ARBA00023136"/>
    </source>
</evidence>
<dbReference type="SMART" id="SM00060">
    <property type="entry name" value="FN3"/>
    <property type="match status" value="2"/>
</dbReference>
<sequence length="775" mass="87102">MCHFLVLFIVGLTSSVCKGQHAKPCNVVPKDQYIKAGSDTEVVCQTSCVPGKVYWTLNNRPIDESLSKTVNSSHTVLTLRNFTHPNATLQCHSADTQQILGGTYIRTYSKPNKLSCFLHYENEDQTGVPRLLTCNWEHQIISSLTISYTILYATLSRPSEISEICSSHETTCTCKDKVRVTVKGIATVRAQTEKWVHYSDPYEFYPYNILKMSRPQVEVTAFSDHLLVKWIRSVSSETCHCQVKYDKALSDGTPVVINKTLEPRQDGKEIIENVDSCTKYKILVRCAIDKAPWSNWSREKTVLTKLNKRHVNLRLWRKIAKPEENGFRKVHAMWTEIPSTCQGTFTYAVKRTPNNDVMTGDNYTDILCGNSTCDVVVNEDAHRINLRVLENETLLAQDSVYVPATGESLPQVTDIRTSTLEGVILVSWKAPVELVSGYMIDWTHNGNLYYWKESKHTNTTLFGLLEKMPYNITVTPLFDNETGHGTQVHRVCSRVGDPGNVTIISVEANDKSVFVSWNTKSQEECSGAVINYTVFFGAQNGPMLNVTVDSTRRDINLKELHPNTQYSVYVEATALTGSTKSSARLFKTKRFDPRLPLALGVCGSIIIVLVLSLGLFCAIQWKKFSEKPVPNPGLSSVALWSSPNHQKWMRSFQPFSNPSESPFDQIFTEEHQKTSTSPLAASCTINPASEQTEEYADPAIVDKSVEQHLRSPGESTALMSLENRPFSPYRSQSSVESSASMTVKQFKRVPVKQTERTAPVTVYVTLDMYEQGQSR</sequence>
<keyword evidence="4 9" id="KW-1133">Transmembrane helix</keyword>
<dbReference type="OrthoDB" id="9828391at2759"/>
<dbReference type="Pfam" id="PF00041">
    <property type="entry name" value="fn3"/>
    <property type="match status" value="1"/>
</dbReference>
<evidence type="ECO:0000256" key="8">
    <source>
        <dbReference type="ARBA" id="ARBA00023180"/>
    </source>
</evidence>
<dbReference type="GO" id="GO:0016064">
    <property type="term" value="P:immunoglobulin mediated immune response"/>
    <property type="evidence" value="ECO:0007669"/>
    <property type="project" value="TreeGrafter"/>
</dbReference>
<dbReference type="CDD" id="cd00063">
    <property type="entry name" value="FN3"/>
    <property type="match status" value="1"/>
</dbReference>
<dbReference type="InterPro" id="IPR003961">
    <property type="entry name" value="FN3_dom"/>
</dbReference>
<keyword evidence="6" id="KW-1015">Disulfide bond</keyword>
<proteinExistence type="predicted"/>
<feature type="signal peptide" evidence="10">
    <location>
        <begin position="1"/>
        <end position="19"/>
    </location>
</feature>
<evidence type="ECO:0000313" key="12">
    <source>
        <dbReference type="Ensembl" id="ENSATEP00000025929.1"/>
    </source>
</evidence>
<dbReference type="Gene3D" id="2.60.40.10">
    <property type="entry name" value="Immunoglobulins"/>
    <property type="match status" value="5"/>
</dbReference>
<keyword evidence="13" id="KW-1185">Reference proteome</keyword>
<dbReference type="InterPro" id="IPR036116">
    <property type="entry name" value="FN3_sf"/>
</dbReference>
<comment type="subcellular location">
    <subcellularLocation>
        <location evidence="1">Membrane</location>
        <topology evidence="1">Single-pass type I membrane protein</topology>
    </subcellularLocation>
</comment>
<dbReference type="GeneTree" id="ENSGT00940000155603"/>